<comment type="similarity">
    <text evidence="2">Belongs to the group II decarboxylase family.</text>
</comment>
<feature type="compositionally biased region" description="Basic and acidic residues" evidence="6">
    <location>
        <begin position="7"/>
        <end position="18"/>
    </location>
</feature>
<dbReference type="GO" id="GO:0006538">
    <property type="term" value="P:L-glutamate catabolic process"/>
    <property type="evidence" value="ECO:0007669"/>
    <property type="project" value="TreeGrafter"/>
</dbReference>
<dbReference type="PANTHER" id="PTHR43321">
    <property type="entry name" value="GLUTAMATE DECARBOXYLASE"/>
    <property type="match status" value="1"/>
</dbReference>
<evidence type="ECO:0000313" key="8">
    <source>
        <dbReference type="Proteomes" id="UP000183567"/>
    </source>
</evidence>
<feature type="region of interest" description="Disordered" evidence="6">
    <location>
        <begin position="1"/>
        <end position="41"/>
    </location>
</feature>
<dbReference type="SUPFAM" id="SSF53383">
    <property type="entry name" value="PLP-dependent transferases"/>
    <property type="match status" value="1"/>
</dbReference>
<dbReference type="OrthoDB" id="5152799at2759"/>
<evidence type="ECO:0000256" key="2">
    <source>
        <dbReference type="ARBA" id="ARBA00009533"/>
    </source>
</evidence>
<sequence length="118" mass="13423">MALSKHINPDRLVRESKDKKFHHHHHLTGTDVNSTSHPYGARYGTASIPKYRIPSKGTNAETAYQLIHDELSLDGSPSLNLASFVHTWMPEPANKLMMENMSKNLIDQDEYPMTQNTH</sequence>
<organism evidence="7 8">
    <name type="scientific">Rhizopogon vesiculosus</name>
    <dbReference type="NCBI Taxonomy" id="180088"/>
    <lineage>
        <taxon>Eukaryota</taxon>
        <taxon>Fungi</taxon>
        <taxon>Dikarya</taxon>
        <taxon>Basidiomycota</taxon>
        <taxon>Agaricomycotina</taxon>
        <taxon>Agaricomycetes</taxon>
        <taxon>Agaricomycetidae</taxon>
        <taxon>Boletales</taxon>
        <taxon>Suillineae</taxon>
        <taxon>Rhizopogonaceae</taxon>
        <taxon>Rhizopogon</taxon>
    </lineage>
</organism>
<dbReference type="EMBL" id="LVVM01005276">
    <property type="protein sequence ID" value="OJA11030.1"/>
    <property type="molecule type" value="Genomic_DNA"/>
</dbReference>
<comment type="cofactor">
    <cofactor evidence="1">
        <name>pyridoxal 5'-phosphate</name>
        <dbReference type="ChEBI" id="CHEBI:597326"/>
    </cofactor>
</comment>
<gene>
    <name evidence="7" type="ORF">AZE42_13068</name>
</gene>
<dbReference type="EC" id="4.1.1.15" evidence="3"/>
<dbReference type="GO" id="GO:0004351">
    <property type="term" value="F:glutamate decarboxylase activity"/>
    <property type="evidence" value="ECO:0007669"/>
    <property type="project" value="UniProtKB-EC"/>
</dbReference>
<dbReference type="InterPro" id="IPR015424">
    <property type="entry name" value="PyrdxlP-dep_Trfase"/>
</dbReference>
<name>A0A1J8PPE4_9AGAM</name>
<dbReference type="InterPro" id="IPR010107">
    <property type="entry name" value="Glutamate_decarboxylase"/>
</dbReference>
<dbReference type="GO" id="GO:0030170">
    <property type="term" value="F:pyridoxal phosphate binding"/>
    <property type="evidence" value="ECO:0007669"/>
    <property type="project" value="InterPro"/>
</dbReference>
<comment type="caution">
    <text evidence="7">The sequence shown here is derived from an EMBL/GenBank/DDBJ whole genome shotgun (WGS) entry which is preliminary data.</text>
</comment>
<reference evidence="7 8" key="1">
    <citation type="submission" date="2016-03" db="EMBL/GenBank/DDBJ databases">
        <title>Comparative genomics of the ectomycorrhizal sister species Rhizopogon vinicolor and Rhizopogon vesiculosus (Basidiomycota: Boletales) reveals a divergence of the mating type B locus.</title>
        <authorList>
            <person name="Mujic A.B."/>
            <person name="Kuo A."/>
            <person name="Tritt A."/>
            <person name="Lipzen A."/>
            <person name="Chen C."/>
            <person name="Johnson J."/>
            <person name="Sharma A."/>
            <person name="Barry K."/>
            <person name="Grigoriev I.V."/>
            <person name="Spatafora J.W."/>
        </authorList>
    </citation>
    <scope>NUCLEOTIDE SEQUENCE [LARGE SCALE GENOMIC DNA]</scope>
    <source>
        <strain evidence="7 8">AM-OR11-056</strain>
    </source>
</reference>
<protein>
    <recommendedName>
        <fullName evidence="3">glutamate decarboxylase</fullName>
        <ecNumber evidence="3">4.1.1.15</ecNumber>
    </recommendedName>
</protein>
<dbReference type="FunFam" id="4.10.280.50:FF:000001">
    <property type="entry name" value="Glutamate decarboxylase"/>
    <property type="match status" value="1"/>
</dbReference>
<dbReference type="AlphaFoldDB" id="A0A1J8PPE4"/>
<keyword evidence="8" id="KW-1185">Reference proteome</keyword>
<evidence type="ECO:0000256" key="6">
    <source>
        <dbReference type="SAM" id="MobiDB-lite"/>
    </source>
</evidence>
<dbReference type="PANTHER" id="PTHR43321:SF3">
    <property type="entry name" value="GLUTAMATE DECARBOXYLASE"/>
    <property type="match status" value="1"/>
</dbReference>
<proteinExistence type="inferred from homology"/>
<evidence type="ECO:0000256" key="4">
    <source>
        <dbReference type="ARBA" id="ARBA00022898"/>
    </source>
</evidence>
<dbReference type="GO" id="GO:0005829">
    <property type="term" value="C:cytosol"/>
    <property type="evidence" value="ECO:0007669"/>
    <property type="project" value="TreeGrafter"/>
</dbReference>
<evidence type="ECO:0000256" key="1">
    <source>
        <dbReference type="ARBA" id="ARBA00001933"/>
    </source>
</evidence>
<keyword evidence="4" id="KW-0663">Pyridoxal phosphate</keyword>
<evidence type="ECO:0000313" key="7">
    <source>
        <dbReference type="EMBL" id="OJA11030.1"/>
    </source>
</evidence>
<dbReference type="Gene3D" id="4.10.280.50">
    <property type="match status" value="1"/>
</dbReference>
<accession>A0A1J8PPE4</accession>
<dbReference type="Proteomes" id="UP000183567">
    <property type="component" value="Unassembled WGS sequence"/>
</dbReference>
<evidence type="ECO:0000256" key="3">
    <source>
        <dbReference type="ARBA" id="ARBA00012421"/>
    </source>
</evidence>
<keyword evidence="5" id="KW-0456">Lyase</keyword>
<evidence type="ECO:0000256" key="5">
    <source>
        <dbReference type="ARBA" id="ARBA00023239"/>
    </source>
</evidence>
<dbReference type="STRING" id="180088.A0A1J8PPE4"/>